<protein>
    <submittedName>
        <fullName evidence="2">Uncharacterized protein</fullName>
    </submittedName>
</protein>
<feature type="region of interest" description="Disordered" evidence="1">
    <location>
        <begin position="44"/>
        <end position="70"/>
    </location>
</feature>
<gene>
    <name evidence="2" type="ORF">EC9_45470</name>
</gene>
<evidence type="ECO:0000313" key="2">
    <source>
        <dbReference type="EMBL" id="QDS90339.1"/>
    </source>
</evidence>
<proteinExistence type="predicted"/>
<keyword evidence="3" id="KW-1185">Reference proteome</keyword>
<reference evidence="2 3" key="1">
    <citation type="submission" date="2019-02" db="EMBL/GenBank/DDBJ databases">
        <title>Deep-cultivation of Planctomycetes and their phenomic and genomic characterization uncovers novel biology.</title>
        <authorList>
            <person name="Wiegand S."/>
            <person name="Jogler M."/>
            <person name="Boedeker C."/>
            <person name="Pinto D."/>
            <person name="Vollmers J."/>
            <person name="Rivas-Marin E."/>
            <person name="Kohn T."/>
            <person name="Peeters S.H."/>
            <person name="Heuer A."/>
            <person name="Rast P."/>
            <person name="Oberbeckmann S."/>
            <person name="Bunk B."/>
            <person name="Jeske O."/>
            <person name="Meyerdierks A."/>
            <person name="Storesund J.E."/>
            <person name="Kallscheuer N."/>
            <person name="Luecker S."/>
            <person name="Lage O.M."/>
            <person name="Pohl T."/>
            <person name="Merkel B.J."/>
            <person name="Hornburger P."/>
            <person name="Mueller R.-W."/>
            <person name="Bruemmer F."/>
            <person name="Labrenz M."/>
            <person name="Spormann A.M."/>
            <person name="Op den Camp H."/>
            <person name="Overmann J."/>
            <person name="Amann R."/>
            <person name="Jetten M.S.M."/>
            <person name="Mascher T."/>
            <person name="Medema M.H."/>
            <person name="Devos D.P."/>
            <person name="Kaster A.-K."/>
            <person name="Ovreas L."/>
            <person name="Rohde M."/>
            <person name="Galperin M.Y."/>
            <person name="Jogler C."/>
        </authorList>
    </citation>
    <scope>NUCLEOTIDE SEQUENCE [LARGE SCALE GENOMIC DNA]</scope>
    <source>
        <strain evidence="2 3">EC9</strain>
    </source>
</reference>
<feature type="region of interest" description="Disordered" evidence="1">
    <location>
        <begin position="1"/>
        <end position="26"/>
    </location>
</feature>
<accession>A0A517M635</accession>
<feature type="compositionally biased region" description="Basic and acidic residues" evidence="1">
    <location>
        <begin position="44"/>
        <end position="57"/>
    </location>
</feature>
<dbReference type="KEGG" id="ruv:EC9_45470"/>
<sequence length="70" mass="7619">MSGSSEPMPIHRYPNGDSYRPAAGGCRDLDPRFQSDLRYAELAPHDGGEFAKTETTADRIAPSRGRDIGP</sequence>
<evidence type="ECO:0000256" key="1">
    <source>
        <dbReference type="SAM" id="MobiDB-lite"/>
    </source>
</evidence>
<dbReference type="AlphaFoldDB" id="A0A517M635"/>
<evidence type="ECO:0000313" key="3">
    <source>
        <dbReference type="Proteomes" id="UP000319557"/>
    </source>
</evidence>
<organism evidence="2 3">
    <name type="scientific">Rosistilla ulvae</name>
    <dbReference type="NCBI Taxonomy" id="1930277"/>
    <lineage>
        <taxon>Bacteria</taxon>
        <taxon>Pseudomonadati</taxon>
        <taxon>Planctomycetota</taxon>
        <taxon>Planctomycetia</taxon>
        <taxon>Pirellulales</taxon>
        <taxon>Pirellulaceae</taxon>
        <taxon>Rosistilla</taxon>
    </lineage>
</organism>
<dbReference type="EMBL" id="CP036261">
    <property type="protein sequence ID" value="QDS90339.1"/>
    <property type="molecule type" value="Genomic_DNA"/>
</dbReference>
<name>A0A517M635_9BACT</name>
<dbReference type="Proteomes" id="UP000319557">
    <property type="component" value="Chromosome"/>
</dbReference>